<organism evidence="2 3">
    <name type="scientific">Pukyongia salina</name>
    <dbReference type="NCBI Taxonomy" id="2094025"/>
    <lineage>
        <taxon>Bacteria</taxon>
        <taxon>Pseudomonadati</taxon>
        <taxon>Bacteroidota</taxon>
        <taxon>Flavobacteriia</taxon>
        <taxon>Flavobacteriales</taxon>
        <taxon>Flavobacteriaceae</taxon>
        <taxon>Pukyongia</taxon>
    </lineage>
</organism>
<name>A0A2S0HUC9_9FLAO</name>
<gene>
    <name evidence="2" type="ORF">C5O00_03095</name>
</gene>
<reference evidence="2 3" key="1">
    <citation type="submission" date="2018-02" db="EMBL/GenBank/DDBJ databases">
        <title>Genomic analysis of the strain RR4-38 isolated from a seawater recirculating aquaculture system.</title>
        <authorList>
            <person name="Kim Y.-S."/>
            <person name="Jang Y.H."/>
            <person name="Kim K.-H."/>
        </authorList>
    </citation>
    <scope>NUCLEOTIDE SEQUENCE [LARGE SCALE GENOMIC DNA]</scope>
    <source>
        <strain evidence="2 3">RR4-38</strain>
    </source>
</reference>
<sequence length="264" mass="30065">MKSFAFLLLLCSATLSAQMLKKVDSRPLDVDTFVGIDSYKNTYFIKDMVLHKTGPLGDFVFRDFQLGPVSSVDIINPLNVVVFYEETNTVVLVDNRLNEIERISFNNLPQFINVAMATNAGNNQLWIFNIETQQLELYNYRSGRKTLISQPISSSVLGLASDFNYCYVLTTESIQKYNIYGSFLSETFAEGFEKIIQQNEQLIAVKNNEIHFQAQLDSDTVLLLNPLKVPLPENNVKDLQLTQDFLYIYDGLSVHSFTLTQPKQ</sequence>
<protein>
    <submittedName>
        <fullName evidence="2">Uncharacterized protein</fullName>
    </submittedName>
</protein>
<dbReference type="EMBL" id="CP027062">
    <property type="protein sequence ID" value="AVI50208.1"/>
    <property type="molecule type" value="Genomic_DNA"/>
</dbReference>
<dbReference type="Proteomes" id="UP000238442">
    <property type="component" value="Chromosome"/>
</dbReference>
<dbReference type="KEGG" id="aue:C5O00_03095"/>
<dbReference type="AlphaFoldDB" id="A0A2S0HUC9"/>
<accession>A0A2S0HUC9</accession>
<dbReference type="OrthoDB" id="1143207at2"/>
<proteinExistence type="predicted"/>
<keyword evidence="1" id="KW-0732">Signal</keyword>
<evidence type="ECO:0000256" key="1">
    <source>
        <dbReference type="SAM" id="SignalP"/>
    </source>
</evidence>
<evidence type="ECO:0000313" key="2">
    <source>
        <dbReference type="EMBL" id="AVI50208.1"/>
    </source>
</evidence>
<keyword evidence="3" id="KW-1185">Reference proteome</keyword>
<feature type="signal peptide" evidence="1">
    <location>
        <begin position="1"/>
        <end position="17"/>
    </location>
</feature>
<feature type="chain" id="PRO_5015441133" evidence="1">
    <location>
        <begin position="18"/>
        <end position="264"/>
    </location>
</feature>
<evidence type="ECO:0000313" key="3">
    <source>
        <dbReference type="Proteomes" id="UP000238442"/>
    </source>
</evidence>
<dbReference type="RefSeq" id="WP_105214847.1">
    <property type="nucleotide sequence ID" value="NZ_CP027062.1"/>
</dbReference>